<feature type="transmembrane region" description="Helical" evidence="5">
    <location>
        <begin position="466"/>
        <end position="485"/>
    </location>
</feature>
<feature type="domain" description="Thioredoxin" evidence="6">
    <location>
        <begin position="635"/>
        <end position="809"/>
    </location>
</feature>
<dbReference type="RefSeq" id="WP_076343044.1">
    <property type="nucleotide sequence ID" value="NZ_CP019082.1"/>
</dbReference>
<keyword evidence="2" id="KW-0201">Cytochrome c-type biogenesis</keyword>
<dbReference type="InterPro" id="IPR013249">
    <property type="entry name" value="RNA_pol_sigma70_r4_t2"/>
</dbReference>
<dbReference type="Gene3D" id="1.10.1740.10">
    <property type="match status" value="1"/>
</dbReference>
<sequence>MANARSSHLLHQVGRLFGAGVSGGLTDAQLLERFAARCVASVDARSNAEAAFEVLVARHGPMVLGVCRRALTDPNELEDAFQATFLVLVRRANSVRVDDSLGRWLHGVAFRIAAKARSRSQRIRVCNIDLAVEPTASAFAADQSDLFAALDKEVRRLPEKYRAPVVLCHLEGLSHAEAADRLRWPVGTVSGRLSRARALLKDRLVRSGHSPTAGAMGILLTPAAARIAVPECLAAATVRAAIGLTTTGKGGAGVASTAAVSLMNEVLRAAVAFKLKVGAAVLLAIASTAVVIPGVVAGAGSRGGEEDPASPPAAVSRVEAVKPAHHRPADEIVKELEARLATARRPLMHDVFLQVHGVIAGLVLELRTAYPDDIRGYRHMLDRWLSLSYAQRKPEAIDEVRFVLGTTKDPELKKDALYYQSIIRLQEHIDGPAAASLARYYAREMEGDKRAAGSLYQAATRLQTTGYIRLGLAAALVVVCGLLLIKRRGWKSLLRFLFRLGLAALAILAVAACGVRLASDDGLSRIILETIQKTNGITNDNELRNRAMMIGSWLAYFLLPDIQSVVLSRRAALAAALALASAWVLIAVRRRRAETTEPVASTLRTGVLGFVGCLALLCAADAAFLFIQRSSLLNQAVRDYPDSFYGRMVQGENRRRDRIGEPFELEFNDAISGRRVAMKDLRGKVVVVDFWATWCGPCVGEIPEMLRLYNEYHDRGVEFIGVSHDAPVEDGGLDALKTFVAERKIPWPQYYQGHDNHRIVAGEPTDDFSESWGISGIPTVFVVDAEGKLHSTEARGRLETLLPRLLKER</sequence>
<keyword evidence="5" id="KW-0812">Transmembrane</keyword>
<dbReference type="InterPro" id="IPR036249">
    <property type="entry name" value="Thioredoxin-like_sf"/>
</dbReference>
<dbReference type="PANTHER" id="PTHR42852">
    <property type="entry name" value="THIOL:DISULFIDE INTERCHANGE PROTEIN DSBE"/>
    <property type="match status" value="1"/>
</dbReference>
<evidence type="ECO:0000313" key="7">
    <source>
        <dbReference type="EMBL" id="APW58773.1"/>
    </source>
</evidence>
<dbReference type="EMBL" id="CP019082">
    <property type="protein sequence ID" value="APW58773.1"/>
    <property type="molecule type" value="Genomic_DNA"/>
</dbReference>
<keyword evidence="5" id="KW-1133">Transmembrane helix</keyword>
<dbReference type="InterPro" id="IPR013325">
    <property type="entry name" value="RNA_pol_sigma_r2"/>
</dbReference>
<dbReference type="GO" id="GO:0030313">
    <property type="term" value="C:cell envelope"/>
    <property type="evidence" value="ECO:0007669"/>
    <property type="project" value="UniProtKB-SubCell"/>
</dbReference>
<evidence type="ECO:0000256" key="1">
    <source>
        <dbReference type="ARBA" id="ARBA00004196"/>
    </source>
</evidence>
<evidence type="ECO:0000256" key="4">
    <source>
        <dbReference type="ARBA" id="ARBA00023284"/>
    </source>
</evidence>
<feature type="transmembrane region" description="Helical" evidence="5">
    <location>
        <begin position="497"/>
        <end position="518"/>
    </location>
</feature>
<dbReference type="SUPFAM" id="SSF88946">
    <property type="entry name" value="Sigma2 domain of RNA polymerase sigma factors"/>
    <property type="match status" value="1"/>
</dbReference>
<dbReference type="PROSITE" id="PS00194">
    <property type="entry name" value="THIOREDOXIN_1"/>
    <property type="match status" value="1"/>
</dbReference>
<evidence type="ECO:0000313" key="8">
    <source>
        <dbReference type="Proteomes" id="UP000186309"/>
    </source>
</evidence>
<dbReference type="GO" id="GO:0016987">
    <property type="term" value="F:sigma factor activity"/>
    <property type="evidence" value="ECO:0007669"/>
    <property type="project" value="InterPro"/>
</dbReference>
<dbReference type="STRING" id="1387353.BSF38_00177"/>
<dbReference type="InterPro" id="IPR007627">
    <property type="entry name" value="RNA_pol_sigma70_r2"/>
</dbReference>
<dbReference type="OrthoDB" id="9784272at2"/>
<dbReference type="InterPro" id="IPR014284">
    <property type="entry name" value="RNA_pol_sigma-70_dom"/>
</dbReference>
<dbReference type="GO" id="GO:0016491">
    <property type="term" value="F:oxidoreductase activity"/>
    <property type="evidence" value="ECO:0007669"/>
    <property type="project" value="InterPro"/>
</dbReference>
<organism evidence="7 8">
    <name type="scientific">Paludisphaera borealis</name>
    <dbReference type="NCBI Taxonomy" id="1387353"/>
    <lineage>
        <taxon>Bacteria</taxon>
        <taxon>Pseudomonadati</taxon>
        <taxon>Planctomycetota</taxon>
        <taxon>Planctomycetia</taxon>
        <taxon>Isosphaerales</taxon>
        <taxon>Isosphaeraceae</taxon>
        <taxon>Paludisphaera</taxon>
    </lineage>
</organism>
<keyword evidence="8" id="KW-1185">Reference proteome</keyword>
<dbReference type="GO" id="GO:0003677">
    <property type="term" value="F:DNA binding"/>
    <property type="evidence" value="ECO:0007669"/>
    <property type="project" value="InterPro"/>
</dbReference>
<dbReference type="PANTHER" id="PTHR42852:SF6">
    <property type="entry name" value="THIOL:DISULFIDE INTERCHANGE PROTEIN DSBE"/>
    <property type="match status" value="1"/>
</dbReference>
<dbReference type="Pfam" id="PF04542">
    <property type="entry name" value="Sigma70_r2"/>
    <property type="match status" value="1"/>
</dbReference>
<dbReference type="InterPro" id="IPR050553">
    <property type="entry name" value="Thioredoxin_ResA/DsbE_sf"/>
</dbReference>
<dbReference type="KEGG" id="pbor:BSF38_00177"/>
<dbReference type="GO" id="GO:0016209">
    <property type="term" value="F:antioxidant activity"/>
    <property type="evidence" value="ECO:0007669"/>
    <property type="project" value="InterPro"/>
</dbReference>
<dbReference type="CDD" id="cd06171">
    <property type="entry name" value="Sigma70_r4"/>
    <property type="match status" value="1"/>
</dbReference>
<proteinExistence type="predicted"/>
<accession>A0A1U7CIR5</accession>
<dbReference type="AlphaFoldDB" id="A0A1U7CIR5"/>
<dbReference type="GO" id="GO:0017004">
    <property type="term" value="P:cytochrome complex assembly"/>
    <property type="evidence" value="ECO:0007669"/>
    <property type="project" value="UniProtKB-KW"/>
</dbReference>
<dbReference type="NCBIfam" id="TIGR02937">
    <property type="entry name" value="sigma70-ECF"/>
    <property type="match status" value="1"/>
</dbReference>
<dbReference type="GO" id="GO:0006352">
    <property type="term" value="P:DNA-templated transcription initiation"/>
    <property type="evidence" value="ECO:0007669"/>
    <property type="project" value="InterPro"/>
</dbReference>
<reference evidence="8" key="1">
    <citation type="submission" date="2016-12" db="EMBL/GenBank/DDBJ databases">
        <title>Comparative genomics of four Isosphaeraceae planctomycetes: a common pool of plasmids and glycoside hydrolase genes.</title>
        <authorList>
            <person name="Ivanova A."/>
        </authorList>
    </citation>
    <scope>NUCLEOTIDE SEQUENCE [LARGE SCALE GENOMIC DNA]</scope>
    <source>
        <strain evidence="8">PX4</strain>
    </source>
</reference>
<dbReference type="PROSITE" id="PS51352">
    <property type="entry name" value="THIOREDOXIN_2"/>
    <property type="match status" value="1"/>
</dbReference>
<evidence type="ECO:0000256" key="5">
    <source>
        <dbReference type="SAM" id="Phobius"/>
    </source>
</evidence>
<dbReference type="Gene3D" id="3.40.30.10">
    <property type="entry name" value="Glutaredoxin"/>
    <property type="match status" value="1"/>
</dbReference>
<dbReference type="Pfam" id="PF08281">
    <property type="entry name" value="Sigma70_r4_2"/>
    <property type="match status" value="1"/>
</dbReference>
<evidence type="ECO:0000256" key="3">
    <source>
        <dbReference type="ARBA" id="ARBA00023157"/>
    </source>
</evidence>
<protein>
    <submittedName>
        <fullName evidence="7">Thiol-disulfide oxidoreductase ResA</fullName>
    </submittedName>
</protein>
<dbReference type="SUPFAM" id="SSF88659">
    <property type="entry name" value="Sigma3 and sigma4 domains of RNA polymerase sigma factors"/>
    <property type="match status" value="1"/>
</dbReference>
<feature type="transmembrane region" description="Helical" evidence="5">
    <location>
        <begin position="608"/>
        <end position="627"/>
    </location>
</feature>
<keyword evidence="5" id="KW-0472">Membrane</keyword>
<name>A0A1U7CIR5_9BACT</name>
<evidence type="ECO:0000256" key="2">
    <source>
        <dbReference type="ARBA" id="ARBA00022748"/>
    </source>
</evidence>
<dbReference type="InterPro" id="IPR036388">
    <property type="entry name" value="WH-like_DNA-bd_sf"/>
</dbReference>
<gene>
    <name evidence="7" type="primary">resA_1</name>
    <name evidence="7" type="ORF">BSF38_00177</name>
</gene>
<dbReference type="Pfam" id="PF00578">
    <property type="entry name" value="AhpC-TSA"/>
    <property type="match status" value="1"/>
</dbReference>
<evidence type="ECO:0000259" key="6">
    <source>
        <dbReference type="PROSITE" id="PS51352"/>
    </source>
</evidence>
<comment type="subcellular location">
    <subcellularLocation>
        <location evidence="1">Cell envelope</location>
    </subcellularLocation>
</comment>
<keyword evidence="4" id="KW-0676">Redox-active center</keyword>
<dbReference type="SUPFAM" id="SSF52833">
    <property type="entry name" value="Thioredoxin-like"/>
    <property type="match status" value="1"/>
</dbReference>
<feature type="transmembrane region" description="Helical" evidence="5">
    <location>
        <begin position="571"/>
        <end position="588"/>
    </location>
</feature>
<dbReference type="InterPro" id="IPR013324">
    <property type="entry name" value="RNA_pol_sigma_r3/r4-like"/>
</dbReference>
<dbReference type="InterPro" id="IPR000866">
    <property type="entry name" value="AhpC/TSA"/>
</dbReference>
<keyword evidence="3" id="KW-1015">Disulfide bond</keyword>
<dbReference type="InterPro" id="IPR017937">
    <property type="entry name" value="Thioredoxin_CS"/>
</dbReference>
<dbReference type="InterPro" id="IPR013766">
    <property type="entry name" value="Thioredoxin_domain"/>
</dbReference>
<dbReference type="CDD" id="cd02966">
    <property type="entry name" value="TlpA_like_family"/>
    <property type="match status" value="1"/>
</dbReference>
<dbReference type="Gene3D" id="1.10.10.10">
    <property type="entry name" value="Winged helix-like DNA-binding domain superfamily/Winged helix DNA-binding domain"/>
    <property type="match status" value="1"/>
</dbReference>
<dbReference type="Proteomes" id="UP000186309">
    <property type="component" value="Chromosome"/>
</dbReference>